<keyword evidence="2" id="KW-1185">Reference proteome</keyword>
<dbReference type="SUPFAM" id="SSF53474">
    <property type="entry name" value="alpha/beta-Hydrolases"/>
    <property type="match status" value="1"/>
</dbReference>
<accession>A1CSE4</accession>
<dbReference type="OrthoDB" id="94039at2759"/>
<dbReference type="eggNOG" id="ENOG502S3SW">
    <property type="taxonomic scope" value="Eukaryota"/>
</dbReference>
<proteinExistence type="predicted"/>
<dbReference type="EMBL" id="DS027059">
    <property type="protein sequence ID" value="EAW08565.1"/>
    <property type="molecule type" value="Genomic_DNA"/>
</dbReference>
<protein>
    <submittedName>
        <fullName evidence="1">Toxin biosynthesis protein, putative</fullName>
    </submittedName>
</protein>
<dbReference type="KEGG" id="act:ACLA_033010"/>
<name>A1CSE4_ASPCL</name>
<dbReference type="STRING" id="344612.A1CSE4"/>
<reference evidence="1 2" key="1">
    <citation type="journal article" date="2008" name="PLoS Genet.">
        <title>Genomic islands in the pathogenic filamentous fungus Aspergillus fumigatus.</title>
        <authorList>
            <person name="Fedorova N.D."/>
            <person name="Khaldi N."/>
            <person name="Joardar V.S."/>
            <person name="Maiti R."/>
            <person name="Amedeo P."/>
            <person name="Anderson M.J."/>
            <person name="Crabtree J."/>
            <person name="Silva J.C."/>
            <person name="Badger J.H."/>
            <person name="Albarraq A."/>
            <person name="Angiuoli S."/>
            <person name="Bussey H."/>
            <person name="Bowyer P."/>
            <person name="Cotty P.J."/>
            <person name="Dyer P.S."/>
            <person name="Egan A."/>
            <person name="Galens K."/>
            <person name="Fraser-Liggett C.M."/>
            <person name="Haas B.J."/>
            <person name="Inman J.M."/>
            <person name="Kent R."/>
            <person name="Lemieux S."/>
            <person name="Malavazi I."/>
            <person name="Orvis J."/>
            <person name="Roemer T."/>
            <person name="Ronning C.M."/>
            <person name="Sundaram J.P."/>
            <person name="Sutton G."/>
            <person name="Turner G."/>
            <person name="Venter J.C."/>
            <person name="White O.R."/>
            <person name="Whitty B.R."/>
            <person name="Youngman P."/>
            <person name="Wolfe K.H."/>
            <person name="Goldman G.H."/>
            <person name="Wortman J.R."/>
            <person name="Jiang B."/>
            <person name="Denning D.W."/>
            <person name="Nierman W.C."/>
        </authorList>
    </citation>
    <scope>NUCLEOTIDE SEQUENCE [LARGE SCALE GENOMIC DNA]</scope>
    <source>
        <strain evidence="2">ATCC 1007 / CBS 513.65 / DSM 816 / NCTC 3887 / NRRL 1</strain>
    </source>
</reference>
<dbReference type="AlphaFoldDB" id="A1CSE4"/>
<dbReference type="RefSeq" id="XP_001269991.1">
    <property type="nucleotide sequence ID" value="XM_001269990.1"/>
</dbReference>
<dbReference type="GeneID" id="4702113"/>
<dbReference type="OMA" id="HSMGCAQ"/>
<dbReference type="Gene3D" id="3.40.50.1820">
    <property type="entry name" value="alpha/beta hydrolase"/>
    <property type="match status" value="1"/>
</dbReference>
<sequence length="458" mass="51396">MAFPFRVLEHVISGQHIREHPHALKENQEAALKIAIKQYIPLDQTQPVSENAVTIIGTQGNGFPKSFEETYEPLWQDMFLYLKQRGIPVRGIWMADATNQGASGVLNEHVQGDMSKRFYVLVGWWYLLSVIANWFDHSRDLLHMVNHFRSEIRRPIIGIGHSMGCAEMSVLLAYGRRASLMAGRIELSIIHPRLLSTIILYEPVVLQTLMKGPNPAIMATSRRDLWPSREKAESALRKGFANFDPRAIDRYLQYGLRAVPTRLYDPGNDPSIPATAVTLTTSKHQEAWTLAVPNLEPKSAGLDDLLLFDWDPAIERSLASSRPEPWAAMRNLPHVRPSVLCVYGARSSLSQPEAQDLRLSMTGKGVGGSGGLSRGMVDKAVSPQGTHLVVFEDVDWCAQVAADWIGRWSQRYLQEEKFWRSYRSKKSDADMLRSSEAALAVAKLMLGASRKEIITSKL</sequence>
<dbReference type="Proteomes" id="UP000006701">
    <property type="component" value="Unassembled WGS sequence"/>
</dbReference>
<evidence type="ECO:0000313" key="2">
    <source>
        <dbReference type="Proteomes" id="UP000006701"/>
    </source>
</evidence>
<evidence type="ECO:0000313" key="1">
    <source>
        <dbReference type="EMBL" id="EAW08565.1"/>
    </source>
</evidence>
<gene>
    <name evidence="1" type="ORF">ACLA_033010</name>
</gene>
<organism evidence="1 2">
    <name type="scientific">Aspergillus clavatus (strain ATCC 1007 / CBS 513.65 / DSM 816 / NCTC 3887 / NRRL 1 / QM 1276 / 107)</name>
    <dbReference type="NCBI Taxonomy" id="344612"/>
    <lineage>
        <taxon>Eukaryota</taxon>
        <taxon>Fungi</taxon>
        <taxon>Dikarya</taxon>
        <taxon>Ascomycota</taxon>
        <taxon>Pezizomycotina</taxon>
        <taxon>Eurotiomycetes</taxon>
        <taxon>Eurotiomycetidae</taxon>
        <taxon>Eurotiales</taxon>
        <taxon>Aspergillaceae</taxon>
        <taxon>Aspergillus</taxon>
        <taxon>Aspergillus subgen. Fumigati</taxon>
    </lineage>
</organism>
<dbReference type="InterPro" id="IPR029058">
    <property type="entry name" value="AB_hydrolase_fold"/>
</dbReference>
<dbReference type="VEuPathDB" id="FungiDB:ACLA_033010"/>
<dbReference type="HOGENOM" id="CLU_036837_0_0_1"/>